<dbReference type="InterPro" id="IPR025857">
    <property type="entry name" value="MacB_PCD"/>
</dbReference>
<dbReference type="EMBL" id="UINC01176902">
    <property type="protein sequence ID" value="SVD84256.1"/>
    <property type="molecule type" value="Genomic_DNA"/>
</dbReference>
<accession>A0A382YLT3</accession>
<sequence>AMFKLGLRNIPRRKTQTALIIFGLMLATVIITTAFSTGDTVSNSATKEIYSLLGETDEVIQWNRDDFPRPIDEQLVSLEHLDTIIASLNNDPDIEGFLPVLAEQIPIRSRSTGLNETKSVIVSYPSDAAKTFGGLVDISGKPVNLSGNQIAINTDLADAIDGKIGDELDIFVNNQAIQVVVIAIVPKSVLSGTFDVSKGNLPGGAVALDLLGPALGLTGYVQAVLVTNTGDRYEGMKKTDIVTEKIEAVIAELYTEPAGNPG</sequence>
<evidence type="ECO:0000313" key="2">
    <source>
        <dbReference type="EMBL" id="SVD84256.1"/>
    </source>
</evidence>
<feature type="domain" description="MacB-like periplasmic core" evidence="1">
    <location>
        <begin position="17"/>
        <end position="192"/>
    </location>
</feature>
<dbReference type="Pfam" id="PF12704">
    <property type="entry name" value="MacB_PCD"/>
    <property type="match status" value="1"/>
</dbReference>
<gene>
    <name evidence="2" type="ORF">METZ01_LOCUS437110</name>
</gene>
<organism evidence="2">
    <name type="scientific">marine metagenome</name>
    <dbReference type="NCBI Taxonomy" id="408172"/>
    <lineage>
        <taxon>unclassified sequences</taxon>
        <taxon>metagenomes</taxon>
        <taxon>ecological metagenomes</taxon>
    </lineage>
</organism>
<protein>
    <recommendedName>
        <fullName evidence="1">MacB-like periplasmic core domain-containing protein</fullName>
    </recommendedName>
</protein>
<name>A0A382YLT3_9ZZZZ</name>
<evidence type="ECO:0000259" key="1">
    <source>
        <dbReference type="Pfam" id="PF12704"/>
    </source>
</evidence>
<reference evidence="2" key="1">
    <citation type="submission" date="2018-05" db="EMBL/GenBank/DDBJ databases">
        <authorList>
            <person name="Lanie J.A."/>
            <person name="Ng W.-L."/>
            <person name="Kazmierczak K.M."/>
            <person name="Andrzejewski T.M."/>
            <person name="Davidsen T.M."/>
            <person name="Wayne K.J."/>
            <person name="Tettelin H."/>
            <person name="Glass J.I."/>
            <person name="Rusch D."/>
            <person name="Podicherti R."/>
            <person name="Tsui H.-C.T."/>
            <person name="Winkler M.E."/>
        </authorList>
    </citation>
    <scope>NUCLEOTIDE SEQUENCE</scope>
</reference>
<dbReference type="AlphaFoldDB" id="A0A382YLT3"/>
<feature type="non-terminal residue" evidence="2">
    <location>
        <position position="262"/>
    </location>
</feature>
<proteinExistence type="predicted"/>
<feature type="non-terminal residue" evidence="2">
    <location>
        <position position="1"/>
    </location>
</feature>